<keyword evidence="6 7" id="KW-0472">Membrane</keyword>
<evidence type="ECO:0000256" key="2">
    <source>
        <dbReference type="ARBA" id="ARBA00022448"/>
    </source>
</evidence>
<evidence type="ECO:0000256" key="6">
    <source>
        <dbReference type="ARBA" id="ARBA00023136"/>
    </source>
</evidence>
<feature type="transmembrane region" description="Helical" evidence="7">
    <location>
        <begin position="60"/>
        <end position="82"/>
    </location>
</feature>
<name>A0A6N9Q5P0_9BACL</name>
<feature type="transmembrane region" description="Helical" evidence="7">
    <location>
        <begin position="102"/>
        <end position="124"/>
    </location>
</feature>
<dbReference type="InterPro" id="IPR036259">
    <property type="entry name" value="MFS_trans_sf"/>
</dbReference>
<dbReference type="SUPFAM" id="SSF103473">
    <property type="entry name" value="MFS general substrate transporter"/>
    <property type="match status" value="1"/>
</dbReference>
<dbReference type="AlphaFoldDB" id="A0A6N9Q5P0"/>
<comment type="caution">
    <text evidence="9">The sequence shown here is derived from an EMBL/GenBank/DDBJ whole genome shotgun (WGS) entry which is preliminary data.</text>
</comment>
<dbReference type="PRINTS" id="PR01988">
    <property type="entry name" value="EXPORTERBACE"/>
</dbReference>
<feature type="transmembrane region" description="Helical" evidence="7">
    <location>
        <begin position="397"/>
        <end position="422"/>
    </location>
</feature>
<feature type="transmembrane region" description="Helical" evidence="7">
    <location>
        <begin position="336"/>
        <end position="360"/>
    </location>
</feature>
<feature type="transmembrane region" description="Helical" evidence="7">
    <location>
        <begin position="32"/>
        <end position="54"/>
    </location>
</feature>
<dbReference type="Pfam" id="PF07690">
    <property type="entry name" value="MFS_1"/>
    <property type="match status" value="1"/>
</dbReference>
<dbReference type="GO" id="GO:0005886">
    <property type="term" value="C:plasma membrane"/>
    <property type="evidence" value="ECO:0007669"/>
    <property type="project" value="UniProtKB-SubCell"/>
</dbReference>
<dbReference type="PANTHER" id="PTHR23513">
    <property type="entry name" value="INTEGRAL MEMBRANE EFFLUX PROTEIN-RELATED"/>
    <property type="match status" value="1"/>
</dbReference>
<keyword evidence="2" id="KW-0813">Transport</keyword>
<feature type="transmembrane region" description="Helical" evidence="7">
    <location>
        <begin position="242"/>
        <end position="260"/>
    </location>
</feature>
<evidence type="ECO:0000313" key="10">
    <source>
        <dbReference type="Proteomes" id="UP000448943"/>
    </source>
</evidence>
<feature type="transmembrane region" description="Helical" evidence="7">
    <location>
        <begin position="178"/>
        <end position="197"/>
    </location>
</feature>
<keyword evidence="4 7" id="KW-0812">Transmembrane</keyword>
<dbReference type="InterPro" id="IPR011701">
    <property type="entry name" value="MFS"/>
</dbReference>
<proteinExistence type="predicted"/>
<dbReference type="PANTHER" id="PTHR23513:SF6">
    <property type="entry name" value="MAJOR FACILITATOR SUPERFAMILY ASSOCIATED DOMAIN-CONTAINING PROTEIN"/>
    <property type="match status" value="1"/>
</dbReference>
<evidence type="ECO:0000256" key="7">
    <source>
        <dbReference type="SAM" id="Phobius"/>
    </source>
</evidence>
<evidence type="ECO:0000256" key="3">
    <source>
        <dbReference type="ARBA" id="ARBA00022475"/>
    </source>
</evidence>
<dbReference type="InterPro" id="IPR022324">
    <property type="entry name" value="Bacilysin_exporter_BacE_put"/>
</dbReference>
<evidence type="ECO:0000256" key="4">
    <source>
        <dbReference type="ARBA" id="ARBA00022692"/>
    </source>
</evidence>
<organism evidence="9 10">
    <name type="scientific">Chengkuizengella marina</name>
    <dbReference type="NCBI Taxonomy" id="2507566"/>
    <lineage>
        <taxon>Bacteria</taxon>
        <taxon>Bacillati</taxon>
        <taxon>Bacillota</taxon>
        <taxon>Bacilli</taxon>
        <taxon>Bacillales</taxon>
        <taxon>Paenibacillaceae</taxon>
        <taxon>Chengkuizengella</taxon>
    </lineage>
</organism>
<dbReference type="GO" id="GO:0022857">
    <property type="term" value="F:transmembrane transporter activity"/>
    <property type="evidence" value="ECO:0007669"/>
    <property type="project" value="InterPro"/>
</dbReference>
<keyword evidence="5 7" id="KW-1133">Transmembrane helix</keyword>
<feature type="transmembrane region" description="Helical" evidence="7">
    <location>
        <begin position="280"/>
        <end position="301"/>
    </location>
</feature>
<feature type="domain" description="Major facilitator superfamily (MFS) profile" evidence="8">
    <location>
        <begin position="1"/>
        <end position="426"/>
    </location>
</feature>
<dbReference type="EMBL" id="SIJB01000029">
    <property type="protein sequence ID" value="NBI30033.1"/>
    <property type="molecule type" value="Genomic_DNA"/>
</dbReference>
<comment type="subcellular location">
    <subcellularLocation>
        <location evidence="1">Cell membrane</location>
        <topology evidence="1">Multi-pass membrane protein</topology>
    </subcellularLocation>
</comment>
<keyword evidence="10" id="KW-1185">Reference proteome</keyword>
<gene>
    <name evidence="9" type="ORF">ERL59_13865</name>
</gene>
<dbReference type="CDD" id="cd06173">
    <property type="entry name" value="MFS_MefA_like"/>
    <property type="match status" value="1"/>
</dbReference>
<feature type="transmembrane region" description="Helical" evidence="7">
    <location>
        <begin position="372"/>
        <end position="391"/>
    </location>
</feature>
<dbReference type="Gene3D" id="1.20.1250.20">
    <property type="entry name" value="MFS general substrate transporter like domains"/>
    <property type="match status" value="1"/>
</dbReference>
<reference evidence="9 10" key="1">
    <citation type="submission" date="2019-01" db="EMBL/GenBank/DDBJ databases">
        <title>Chengkuizengella sp. nov., isolated from deep-sea sediment of East Pacific Ocean.</title>
        <authorList>
            <person name="Yang J."/>
            <person name="Lai Q."/>
            <person name="Shao Z."/>
        </authorList>
    </citation>
    <scope>NUCLEOTIDE SEQUENCE [LARGE SCALE GENOMIC DNA]</scope>
    <source>
        <strain evidence="9 10">YPA3-1-1</strain>
    </source>
</reference>
<dbReference type="PROSITE" id="PS50850">
    <property type="entry name" value="MFS"/>
    <property type="match status" value="1"/>
</dbReference>
<sequence>MKLIDNEVFLLNESIITPLKNKNFRNLFISQVISDIGTWFDMTAIIVLLAYHWNLGAVSIAVYTVSIGLPWVIFGPFAGVWVDKLPKKTVMILSDVFRGILVLFLLIAPNLYFVVLIMVCKGLFSALFEPAKQTSIKLLLSEDQLLNANSLSQLSFQSSRIIGPALGSLLLVFSTPQTAFIIDGFSFFISAIILFMIPLNQYEKYLSTTHVNETGQKKLATKMKDFSRDFKEGIQHIFSNRILIILILYITGVNFVIFLFESLSVLLAKQMEFSEESIGIFVSVSGIGAVAGAIITSRLGVKINKFSLMIYSSLFLSFILGMVGFGGFGVLPPNLLLWLIVWFLLGLFLAIISVCYSTLLQINTPTDLMGRVSSTANAFGTIALVVAPLLGSFLAQWIQIGGVFLLSGLIMLTICLASFIYLKQNKVHELNHS</sequence>
<evidence type="ECO:0000259" key="8">
    <source>
        <dbReference type="PROSITE" id="PS50850"/>
    </source>
</evidence>
<accession>A0A6N9Q5P0</accession>
<dbReference type="InterPro" id="IPR020846">
    <property type="entry name" value="MFS_dom"/>
</dbReference>
<evidence type="ECO:0000256" key="1">
    <source>
        <dbReference type="ARBA" id="ARBA00004651"/>
    </source>
</evidence>
<dbReference type="Proteomes" id="UP000448943">
    <property type="component" value="Unassembled WGS sequence"/>
</dbReference>
<keyword evidence="3" id="KW-1003">Cell membrane</keyword>
<evidence type="ECO:0000256" key="5">
    <source>
        <dbReference type="ARBA" id="ARBA00022989"/>
    </source>
</evidence>
<protein>
    <submittedName>
        <fullName evidence="9">MFS transporter</fullName>
    </submittedName>
</protein>
<evidence type="ECO:0000313" key="9">
    <source>
        <dbReference type="EMBL" id="NBI30033.1"/>
    </source>
</evidence>
<feature type="transmembrane region" description="Helical" evidence="7">
    <location>
        <begin position="308"/>
        <end position="330"/>
    </location>
</feature>